<dbReference type="InterPro" id="IPR013525">
    <property type="entry name" value="ABC2_TM"/>
</dbReference>
<feature type="transmembrane region" description="Helical" evidence="9">
    <location>
        <begin position="24"/>
        <end position="42"/>
    </location>
</feature>
<dbReference type="GO" id="GO:0005319">
    <property type="term" value="F:lipid transporter activity"/>
    <property type="evidence" value="ECO:0007669"/>
    <property type="project" value="TreeGrafter"/>
</dbReference>
<dbReference type="InterPro" id="IPR003439">
    <property type="entry name" value="ABC_transporter-like_ATP-bd"/>
</dbReference>
<feature type="transmembrane region" description="Helical" evidence="9">
    <location>
        <begin position="578"/>
        <end position="603"/>
    </location>
</feature>
<dbReference type="Proteomes" id="UP000024404">
    <property type="component" value="Unassembled WGS sequence"/>
</dbReference>
<evidence type="ECO:0000256" key="2">
    <source>
        <dbReference type="ARBA" id="ARBA00022448"/>
    </source>
</evidence>
<dbReference type="PANTHER" id="PTHR19229:SF250">
    <property type="entry name" value="ABC TRANSPORTER DOMAIN-CONTAINING PROTEIN-RELATED"/>
    <property type="match status" value="1"/>
</dbReference>
<dbReference type="InterPro" id="IPR056264">
    <property type="entry name" value="R2_ABCA1-4-like"/>
</dbReference>
<dbReference type="AlphaFoldDB" id="A0A8R1XLI4"/>
<feature type="transmembrane region" description="Helical" evidence="9">
    <location>
        <begin position="687"/>
        <end position="707"/>
    </location>
</feature>
<feature type="domain" description="ABC transporter" evidence="10">
    <location>
        <begin position="840"/>
        <end position="1074"/>
    </location>
</feature>
<dbReference type="PROSITE" id="PS50893">
    <property type="entry name" value="ABC_TRANSPORTER_2"/>
    <property type="match status" value="2"/>
</dbReference>
<feature type="transmembrane region" description="Helical" evidence="9">
    <location>
        <begin position="756"/>
        <end position="781"/>
    </location>
</feature>
<feature type="transmembrane region" description="Helical" evidence="9">
    <location>
        <begin position="1712"/>
        <end position="1729"/>
    </location>
</feature>
<keyword evidence="4" id="KW-0677">Repeat</keyword>
<keyword evidence="2" id="KW-0813">Transport</keyword>
<evidence type="ECO:0000256" key="8">
    <source>
        <dbReference type="ARBA" id="ARBA00023136"/>
    </source>
</evidence>
<dbReference type="InterPro" id="IPR003593">
    <property type="entry name" value="AAA+_ATPase"/>
</dbReference>
<reference evidence="12" key="1">
    <citation type="submission" date="2013-10" db="EMBL/GenBank/DDBJ databases">
        <title>Genome sequencing of Onchocerca volvulus.</title>
        <authorList>
            <person name="Cotton J."/>
            <person name="Tsai J."/>
            <person name="Stanley E."/>
            <person name="Tracey A."/>
            <person name="Holroyd N."/>
            <person name="Lustigman S."/>
            <person name="Berriman M."/>
        </authorList>
    </citation>
    <scope>NUCLEOTIDE SEQUENCE</scope>
</reference>
<proteinExistence type="predicted"/>
<dbReference type="GO" id="GO:0016020">
    <property type="term" value="C:membrane"/>
    <property type="evidence" value="ECO:0007669"/>
    <property type="project" value="UniProtKB-SubCell"/>
</dbReference>
<dbReference type="Gene3D" id="3.40.50.300">
    <property type="entry name" value="P-loop containing nucleotide triphosphate hydrolases"/>
    <property type="match status" value="2"/>
</dbReference>
<evidence type="ECO:0000256" key="5">
    <source>
        <dbReference type="ARBA" id="ARBA00022741"/>
    </source>
</evidence>
<accession>A0A8R1XLI4</accession>
<evidence type="ECO:0000313" key="12">
    <source>
        <dbReference type="Proteomes" id="UP000024404"/>
    </source>
</evidence>
<dbReference type="EMBL" id="CMVM020000024">
    <property type="status" value="NOT_ANNOTATED_CDS"/>
    <property type="molecule type" value="Genomic_DNA"/>
</dbReference>
<comment type="subcellular location">
    <subcellularLocation>
        <location evidence="1">Membrane</location>
        <topology evidence="1">Multi-pass membrane protein</topology>
    </subcellularLocation>
</comment>
<dbReference type="SMART" id="SM00382">
    <property type="entry name" value="AAA"/>
    <property type="match status" value="2"/>
</dbReference>
<dbReference type="InterPro" id="IPR027417">
    <property type="entry name" value="P-loop_NTPase"/>
</dbReference>
<feature type="transmembrane region" description="Helical" evidence="9">
    <location>
        <begin position="1608"/>
        <end position="1632"/>
    </location>
</feature>
<reference evidence="11" key="2">
    <citation type="submission" date="2022-06" db="UniProtKB">
        <authorList>
            <consortium name="EnsemblMetazoa"/>
        </authorList>
    </citation>
    <scope>IDENTIFICATION</scope>
</reference>
<dbReference type="GO" id="GO:0005524">
    <property type="term" value="F:ATP binding"/>
    <property type="evidence" value="ECO:0007669"/>
    <property type="project" value="UniProtKB-KW"/>
</dbReference>
<dbReference type="EnsemblMetazoa" id="OVOC1131.1">
    <property type="protein sequence ID" value="OVOC1131.1"/>
    <property type="gene ID" value="WBGene00237940"/>
</dbReference>
<name>A0A8R1XLI4_ONCVO</name>
<evidence type="ECO:0000256" key="7">
    <source>
        <dbReference type="ARBA" id="ARBA00022989"/>
    </source>
</evidence>
<dbReference type="PANTHER" id="PTHR19229">
    <property type="entry name" value="ATP-BINDING CASSETTE TRANSPORTER SUBFAMILY A ABCA"/>
    <property type="match status" value="1"/>
</dbReference>
<feature type="transmembrane region" description="Helical" evidence="9">
    <location>
        <begin position="660"/>
        <end position="682"/>
    </location>
</feature>
<dbReference type="CDD" id="cd03263">
    <property type="entry name" value="ABC_subfamily_A"/>
    <property type="match status" value="2"/>
</dbReference>
<dbReference type="Pfam" id="PF23321">
    <property type="entry name" value="R1_ABCA1"/>
    <property type="match status" value="1"/>
</dbReference>
<dbReference type="GO" id="GO:0016887">
    <property type="term" value="F:ATP hydrolysis activity"/>
    <property type="evidence" value="ECO:0007669"/>
    <property type="project" value="InterPro"/>
</dbReference>
<evidence type="ECO:0000256" key="3">
    <source>
        <dbReference type="ARBA" id="ARBA00022692"/>
    </source>
</evidence>
<sequence length="2160" mass="246172">MLPLWKQITLLLWKSTLVRKRQKILLLELLLPILLFGILTLIRARNFTEQHRTCHYDAKAFPSAGLMPFLQSFLCSFTNPCYRSPTTGDDTSTINNALRKQSLVVEVGRIMSEMYAAMGSEPVKWNNLWDSFIWLINLFAHFTPQTFQKPIPFDLFFNSTDDAAKFFKSILNSSDDLSTSLDYIQISPLDALEIIREGLQSATGDKINVEYDDLLKILGALNILRNDQVVRKLISVLSAVDFNNHTSIINALHCGFNPYDESSRVEKSIIGGSTIAACNTDKDKIYNFLRYVAPRHGEIHEKKEQFCGSIPIHPDRNCSFLEGAVLSRIMPLISGYILLAPASPAVNAFARKMSEPLQWASLLQSSIINFNRMASPLQDALFESKLRPASENIIKFLELMNKSDILNHDFVSSLTSALSNMFNTSSHSSSLLMRIRSMTLRLQEILQCFSFNRFVVVSNEEEMIDRALCLMDHKQYMAGIVFLHVDENSVNFPPIVTYKIRYPPHYTDSTWALGDSFEHQTSRDYYLVDLKYLTFGFSFLQEAIDKILIENATGRNYSTGLFVQQEPYKCVQIDKFSILNFLGMFVVLCWMLPSAFLVKNIVYEKEMRLKEMMRIMGLSDSIHWFSWSLHSFILISISNFFICVLLKYGKFLPLANFSFLIIYFSLFSIACIAQCVFISTLFSRTDIASASAAAIFFLLFFPYQISFHTRSKTFLTITLLFPQTAVAYGFEMIYFADKHYITDWSSLLSTDFTAGLNITLSTILTAFVLDAFIYALLAWYINIVFPGIYGVPQPFYFFITPRYWRSDKYVKQSISDANFTVPIEASDNFEQEPVDLKLAVDISNLVKIYGNGTKALDGLNMRFYESQITALLGHNGAGKTTAISILTGLLQSTSGAVFVYGLNFQKYMRTIRSFIGICPQYNILFDKLTVTEQLKFYGALKGIPENRLNDEVYETVENLGLIASKDKLISYLSGKLRSGMKRKLCIGIALIGGSKLVILDEPTAGVDARARRSIWDILIKNKKGRTVILSTHHMDEADILADRIAIISKGQLQVAGSPLFLKKKFGNGLYLNILKTSDTMKTSENSIKKFLMEQTDGHCVLVEQYENEELYRLPINLTAHELKELFEKIEKLKHELDITNYSITVPTLQQIFLQLAPAEKQPLKKNYRKYCWAYFSRRLSNFIHSVNEKFLENSTNTSVSIYETNADQEHPTVEYVDNEVHLRKQHLRAVINKRLIESRRDIMVILMKILIPIFLVFGAEMYIKLITENYSIYRPETQPPLELIGGIYGNWTLNYFSLENQDKTTEGEKYLKAMMAFPGTDIRCTNYSFVSQIFYGTTYPCYNNETSLINLSLPSEMAPFNVPQKCGCGSSGWNCTAAKDFDYELNNVTLPSANIIYDVTYRNISQFRLLTSDLALKSRKLMLGGWQFAQFSMAALNDAERLHAQTGWHDALTVMKKASEVWDIDWKGAISNVSFVQNPFQPRNKTFTDFVAISMANFDTEENSKIWFNNKLWHSLPISINAYHNAVLRSQSSSDPATIGILTYSHPMNFSLSAYINTVPLVRIMSFRIILLILAISLITACFCLPLVDERISLSKHLQMISGLTPLIYWIANFAFDIVIYVIAATIIVILYNGMEVHQFVFTPFYSISLFLLLFCAGLSLISFTYLCQKIFSLPSLAYIIIGVGFFFIGSNCTTLIIFFENQLLKDEALILAYKICSVLFMALPHYNLGMAAYRLSFVGVLRIQSEMYLEDINRKDQIENLPLPNPLEWHLMGKHLVALIIEFHFYFLLLLLIECRHRLRLWTKYREIMRTKQLIASAEESELDEDVEVEHKRVNALSLEPSDNHRLVVNGVSKSYDGQTLAVCNVSFAVKNGECFGLLGVNGAGKTTMFRILTGEVSAGTGDILISNKSIQCENSDSLISFGYCPQFDALNPKLTAREHLRHYSLLRGIKKKHVDKISYYIMMCNIYWYTQRYSVLISCRSKFKFLGTRIQDEPSAGMDPSAQRFMWNVLLKVRKNKRAMVITSHSMEECEVLCNRVAIMNHGQLQCVGPIQHLKHRFGEGYTLTIRLSTNESISKVQSSMEILLPAARLEAVHSRTMFYQIPNASCTIADTYDVICKMQEITDIDDYSLSQTTLDDMFVSFVSVSSDETDKTSPNVN</sequence>
<dbReference type="FunFam" id="3.40.50.300:FF:000298">
    <property type="entry name" value="ATP-binding cassette sub-family A member 12"/>
    <property type="match status" value="1"/>
</dbReference>
<feature type="transmembrane region" description="Helical" evidence="9">
    <location>
        <begin position="1242"/>
        <end position="1263"/>
    </location>
</feature>
<evidence type="ECO:0000313" key="11">
    <source>
        <dbReference type="EnsemblMetazoa" id="OVOC1131.1"/>
    </source>
</evidence>
<keyword evidence="3 9" id="KW-0812">Transmembrane</keyword>
<organism evidence="11 12">
    <name type="scientific">Onchocerca volvulus</name>
    <dbReference type="NCBI Taxonomy" id="6282"/>
    <lineage>
        <taxon>Eukaryota</taxon>
        <taxon>Metazoa</taxon>
        <taxon>Ecdysozoa</taxon>
        <taxon>Nematoda</taxon>
        <taxon>Chromadorea</taxon>
        <taxon>Rhabditida</taxon>
        <taxon>Spirurina</taxon>
        <taxon>Spiruromorpha</taxon>
        <taxon>Filarioidea</taxon>
        <taxon>Onchocercidae</taxon>
        <taxon>Onchocerca</taxon>
    </lineage>
</organism>
<keyword evidence="6" id="KW-0067">ATP-binding</keyword>
<keyword evidence="12" id="KW-1185">Reference proteome</keyword>
<feature type="transmembrane region" description="Helical" evidence="9">
    <location>
        <begin position="1776"/>
        <end position="1794"/>
    </location>
</feature>
<feature type="transmembrane region" description="Helical" evidence="9">
    <location>
        <begin position="624"/>
        <end position="648"/>
    </location>
</feature>
<feature type="transmembrane region" description="Helical" evidence="9">
    <location>
        <begin position="1644"/>
        <end position="1666"/>
    </location>
</feature>
<evidence type="ECO:0000256" key="4">
    <source>
        <dbReference type="ARBA" id="ARBA00022737"/>
    </source>
</evidence>
<feature type="transmembrane region" description="Helical" evidence="9">
    <location>
        <begin position="1678"/>
        <end position="1700"/>
    </location>
</feature>
<evidence type="ECO:0000259" key="10">
    <source>
        <dbReference type="PROSITE" id="PS50893"/>
    </source>
</evidence>
<evidence type="ECO:0000256" key="9">
    <source>
        <dbReference type="SAM" id="Phobius"/>
    </source>
</evidence>
<evidence type="ECO:0000256" key="1">
    <source>
        <dbReference type="ARBA" id="ARBA00004141"/>
    </source>
</evidence>
<dbReference type="Pfam" id="PF00005">
    <property type="entry name" value="ABC_tran"/>
    <property type="match status" value="2"/>
</dbReference>
<evidence type="ECO:0000256" key="6">
    <source>
        <dbReference type="ARBA" id="ARBA00022840"/>
    </source>
</evidence>
<dbReference type="GO" id="GO:0140359">
    <property type="term" value="F:ABC-type transporter activity"/>
    <property type="evidence" value="ECO:0007669"/>
    <property type="project" value="InterPro"/>
</dbReference>
<dbReference type="SUPFAM" id="SSF52540">
    <property type="entry name" value="P-loop containing nucleoside triphosphate hydrolases"/>
    <property type="match status" value="2"/>
</dbReference>
<dbReference type="InterPro" id="IPR026082">
    <property type="entry name" value="ABCA"/>
</dbReference>
<feature type="transmembrane region" description="Helical" evidence="9">
    <location>
        <begin position="1569"/>
        <end position="1588"/>
    </location>
</feature>
<keyword evidence="5" id="KW-0547">Nucleotide-binding</keyword>
<protein>
    <recommendedName>
        <fullName evidence="10">ABC transporter domain-containing protein</fullName>
    </recommendedName>
</protein>
<feature type="domain" description="ABC transporter" evidence="10">
    <location>
        <begin position="1848"/>
        <end position="2069"/>
    </location>
</feature>
<keyword evidence="7 9" id="KW-1133">Transmembrane helix</keyword>
<keyword evidence="8 9" id="KW-0472">Membrane</keyword>
<dbReference type="Pfam" id="PF12698">
    <property type="entry name" value="ABC2_membrane_3"/>
    <property type="match status" value="2"/>
</dbReference>